<evidence type="ECO:0000256" key="15">
    <source>
        <dbReference type="SAM" id="Phobius"/>
    </source>
</evidence>
<comment type="caution">
    <text evidence="19">The sequence shown here is derived from an EMBL/GenBank/DDBJ whole genome shotgun (WGS) entry which is preliminary data.</text>
</comment>
<accession>A0A1J4U435</accession>
<dbReference type="SUPFAM" id="SSF51984">
    <property type="entry name" value="MurCD N-terminal domain"/>
    <property type="match status" value="1"/>
</dbReference>
<dbReference type="InterPro" id="IPR036565">
    <property type="entry name" value="Mur-like_cat_sf"/>
</dbReference>
<dbReference type="Gene3D" id="3.40.50.720">
    <property type="entry name" value="NAD(P)-binding Rossmann-like Domain"/>
    <property type="match status" value="1"/>
</dbReference>
<keyword evidence="5 14" id="KW-0436">Ligase</keyword>
<evidence type="ECO:0000256" key="14">
    <source>
        <dbReference type="HAMAP-Rule" id="MF_00046"/>
    </source>
</evidence>
<evidence type="ECO:0000256" key="1">
    <source>
        <dbReference type="ARBA" id="ARBA00004496"/>
    </source>
</evidence>
<dbReference type="GO" id="GO:0005737">
    <property type="term" value="C:cytoplasm"/>
    <property type="evidence" value="ECO:0007669"/>
    <property type="project" value="UniProtKB-SubCell"/>
</dbReference>
<sequence>MPDINLQKINNIHFVGIGGIMMSALASYFLSLGKTVSGSDRDRTHITVELEKYGVAIFHGHCRENVGGLTELVIYTMAVAKDNPELLFARKHRLPILTVYQLLGLLSRQKYTVVVSGMHGKSTTTSIIGLLAEQAGLDPTVFVGTRVQEWRSNFRSGRSEYFISEACEYQDNFLNFRPDVLVITNVEAEHLDYFGNLSNIKKSFKRLVSQIKPLGTLVINWDDENAKELANNFQGMMVTYGIKNRADFQAKDIFINRKGETEFILKSPVANDFVITLKIPGIFNIYNALASLSASYAIGVKLKSAQKTIEKFHGVWRRFEYKGKKNGIDIYDDYAHHPTEIRATLSATGEKFKNRDWWLIFQPHLYSRTKDFLNEFASALNSAPNLIIAEIYPAREENKWGISSRDLVDLINKRYQRKKPALYFADFVEIENFLKREVKRGEIVMTMGAGEAYKAISW</sequence>
<dbReference type="EC" id="6.3.2.8" evidence="3 14"/>
<keyword evidence="8 14" id="KW-0067">ATP-binding</keyword>
<dbReference type="InterPro" id="IPR050061">
    <property type="entry name" value="MurCDEF_pg_biosynth"/>
</dbReference>
<proteinExistence type="inferred from homology"/>
<evidence type="ECO:0000259" key="18">
    <source>
        <dbReference type="Pfam" id="PF08245"/>
    </source>
</evidence>
<dbReference type="Pfam" id="PF08245">
    <property type="entry name" value="Mur_ligase_M"/>
    <property type="match status" value="1"/>
</dbReference>
<evidence type="ECO:0000256" key="4">
    <source>
        <dbReference type="ARBA" id="ARBA00022490"/>
    </source>
</evidence>
<feature type="domain" description="Mur ligase N-terminal catalytic" evidence="16">
    <location>
        <begin position="11"/>
        <end position="111"/>
    </location>
</feature>
<dbReference type="GO" id="GO:0005524">
    <property type="term" value="F:ATP binding"/>
    <property type="evidence" value="ECO:0007669"/>
    <property type="project" value="UniProtKB-UniRule"/>
</dbReference>
<dbReference type="EMBL" id="MNVB01000027">
    <property type="protein sequence ID" value="OIO17581.1"/>
    <property type="molecule type" value="Genomic_DNA"/>
</dbReference>
<dbReference type="PANTHER" id="PTHR43445">
    <property type="entry name" value="UDP-N-ACETYLMURAMATE--L-ALANINE LIGASE-RELATED"/>
    <property type="match status" value="1"/>
</dbReference>
<evidence type="ECO:0000256" key="10">
    <source>
        <dbReference type="ARBA" id="ARBA00022984"/>
    </source>
</evidence>
<dbReference type="Proteomes" id="UP000182465">
    <property type="component" value="Unassembled WGS sequence"/>
</dbReference>
<feature type="binding site" evidence="14">
    <location>
        <begin position="117"/>
        <end position="123"/>
    </location>
    <ligand>
        <name>ATP</name>
        <dbReference type="ChEBI" id="CHEBI:30616"/>
    </ligand>
</feature>
<dbReference type="SUPFAM" id="SSF53623">
    <property type="entry name" value="MurD-like peptide ligases, catalytic domain"/>
    <property type="match status" value="1"/>
</dbReference>
<keyword evidence="15" id="KW-0812">Transmembrane</keyword>
<keyword evidence="9 14" id="KW-0133">Cell shape</keyword>
<keyword evidence="4 14" id="KW-0963">Cytoplasm</keyword>
<dbReference type="GO" id="GO:0008763">
    <property type="term" value="F:UDP-N-acetylmuramate-L-alanine ligase activity"/>
    <property type="evidence" value="ECO:0007669"/>
    <property type="project" value="UniProtKB-UniRule"/>
</dbReference>
<comment type="subcellular location">
    <subcellularLocation>
        <location evidence="1 14">Cytoplasm</location>
    </subcellularLocation>
</comment>
<keyword evidence="7 14" id="KW-0547">Nucleotide-binding</keyword>
<keyword evidence="12 14" id="KW-0961">Cell wall biogenesis/degradation</keyword>
<evidence type="ECO:0000256" key="7">
    <source>
        <dbReference type="ARBA" id="ARBA00022741"/>
    </source>
</evidence>
<dbReference type="Pfam" id="PF02875">
    <property type="entry name" value="Mur_ligase_C"/>
    <property type="match status" value="1"/>
</dbReference>
<protein>
    <recommendedName>
        <fullName evidence="3 14">UDP-N-acetylmuramate--L-alanine ligase</fullName>
        <ecNumber evidence="3 14">6.3.2.8</ecNumber>
    </recommendedName>
    <alternativeName>
        <fullName evidence="14">UDP-N-acetylmuramoyl-L-alanine synthetase</fullName>
    </alternativeName>
</protein>
<evidence type="ECO:0000256" key="6">
    <source>
        <dbReference type="ARBA" id="ARBA00022618"/>
    </source>
</evidence>
<dbReference type="Gene3D" id="3.90.190.20">
    <property type="entry name" value="Mur ligase, C-terminal domain"/>
    <property type="match status" value="1"/>
</dbReference>
<comment type="catalytic activity">
    <reaction evidence="13 14">
        <text>UDP-N-acetyl-alpha-D-muramate + L-alanine + ATP = UDP-N-acetyl-alpha-D-muramoyl-L-alanine + ADP + phosphate + H(+)</text>
        <dbReference type="Rhea" id="RHEA:23372"/>
        <dbReference type="ChEBI" id="CHEBI:15378"/>
        <dbReference type="ChEBI" id="CHEBI:30616"/>
        <dbReference type="ChEBI" id="CHEBI:43474"/>
        <dbReference type="ChEBI" id="CHEBI:57972"/>
        <dbReference type="ChEBI" id="CHEBI:70757"/>
        <dbReference type="ChEBI" id="CHEBI:83898"/>
        <dbReference type="ChEBI" id="CHEBI:456216"/>
        <dbReference type="EC" id="6.3.2.8"/>
    </reaction>
</comment>
<dbReference type="InterPro" id="IPR004101">
    <property type="entry name" value="Mur_ligase_C"/>
</dbReference>
<evidence type="ECO:0000259" key="16">
    <source>
        <dbReference type="Pfam" id="PF01225"/>
    </source>
</evidence>
<dbReference type="NCBIfam" id="TIGR01082">
    <property type="entry name" value="murC"/>
    <property type="match status" value="1"/>
</dbReference>
<comment type="function">
    <text evidence="14">Cell wall formation.</text>
</comment>
<keyword evidence="10 14" id="KW-0573">Peptidoglycan synthesis</keyword>
<evidence type="ECO:0000256" key="8">
    <source>
        <dbReference type="ARBA" id="ARBA00022840"/>
    </source>
</evidence>
<evidence type="ECO:0000313" key="20">
    <source>
        <dbReference type="Proteomes" id="UP000182465"/>
    </source>
</evidence>
<dbReference type="InterPro" id="IPR000713">
    <property type="entry name" value="Mur_ligase_N"/>
</dbReference>
<dbReference type="InterPro" id="IPR005758">
    <property type="entry name" value="UDP-N-AcMur_Ala_ligase_MurC"/>
</dbReference>
<dbReference type="HAMAP" id="MF_00046">
    <property type="entry name" value="MurC"/>
    <property type="match status" value="1"/>
</dbReference>
<dbReference type="PANTHER" id="PTHR43445:SF3">
    <property type="entry name" value="UDP-N-ACETYLMURAMATE--L-ALANINE LIGASE"/>
    <property type="match status" value="1"/>
</dbReference>
<reference evidence="19 20" key="1">
    <citation type="journal article" date="2016" name="Environ. Microbiol.">
        <title>Genomic resolution of a cold subsurface aquifer community provides metabolic insights for novel microbes adapted to high CO concentrations.</title>
        <authorList>
            <person name="Probst A.J."/>
            <person name="Castelle C.J."/>
            <person name="Singh A."/>
            <person name="Brown C.T."/>
            <person name="Anantharaman K."/>
            <person name="Sharon I."/>
            <person name="Hug L.A."/>
            <person name="Burstein D."/>
            <person name="Emerson J.B."/>
            <person name="Thomas B.C."/>
            <person name="Banfield J.F."/>
        </authorList>
    </citation>
    <scope>NUCLEOTIDE SEQUENCE [LARGE SCALE GENOMIC DNA]</scope>
    <source>
        <strain evidence="19">CG1_02_38_13</strain>
    </source>
</reference>
<dbReference type="UniPathway" id="UPA00219"/>
<evidence type="ECO:0000256" key="12">
    <source>
        <dbReference type="ARBA" id="ARBA00023316"/>
    </source>
</evidence>
<keyword evidence="11 14" id="KW-0131">Cell cycle</keyword>
<dbReference type="GO" id="GO:0009252">
    <property type="term" value="P:peptidoglycan biosynthetic process"/>
    <property type="evidence" value="ECO:0007669"/>
    <property type="project" value="UniProtKB-UniRule"/>
</dbReference>
<feature type="domain" description="Mur ligase C-terminal" evidence="17">
    <location>
        <begin position="317"/>
        <end position="450"/>
    </location>
</feature>
<evidence type="ECO:0000256" key="13">
    <source>
        <dbReference type="ARBA" id="ARBA00047833"/>
    </source>
</evidence>
<evidence type="ECO:0000256" key="11">
    <source>
        <dbReference type="ARBA" id="ARBA00023306"/>
    </source>
</evidence>
<dbReference type="GO" id="GO:0071555">
    <property type="term" value="P:cell wall organization"/>
    <property type="evidence" value="ECO:0007669"/>
    <property type="project" value="UniProtKB-KW"/>
</dbReference>
<name>A0A1J4U435_9BACT</name>
<gene>
    <name evidence="14" type="primary">murC</name>
    <name evidence="19" type="ORF">AUJ29_01105</name>
</gene>
<evidence type="ECO:0000256" key="3">
    <source>
        <dbReference type="ARBA" id="ARBA00012211"/>
    </source>
</evidence>
<evidence type="ECO:0000256" key="9">
    <source>
        <dbReference type="ARBA" id="ARBA00022960"/>
    </source>
</evidence>
<dbReference type="GO" id="GO:0008360">
    <property type="term" value="P:regulation of cell shape"/>
    <property type="evidence" value="ECO:0007669"/>
    <property type="project" value="UniProtKB-KW"/>
</dbReference>
<dbReference type="Gene3D" id="3.40.1190.10">
    <property type="entry name" value="Mur-like, catalytic domain"/>
    <property type="match status" value="1"/>
</dbReference>
<dbReference type="SUPFAM" id="SSF53244">
    <property type="entry name" value="MurD-like peptide ligases, peptide-binding domain"/>
    <property type="match status" value="1"/>
</dbReference>
<dbReference type="AlphaFoldDB" id="A0A1J4U435"/>
<organism evidence="19 20">
    <name type="scientific">Candidatus Kuenenbacteria bacterium CG1_02_38_13</name>
    <dbReference type="NCBI Taxonomy" id="1805235"/>
    <lineage>
        <taxon>Bacteria</taxon>
        <taxon>Candidatus Kueneniibacteriota</taxon>
    </lineage>
</organism>
<comment type="similarity">
    <text evidence="14">Belongs to the MurCDEF family.</text>
</comment>
<evidence type="ECO:0000256" key="2">
    <source>
        <dbReference type="ARBA" id="ARBA00004752"/>
    </source>
</evidence>
<dbReference type="InterPro" id="IPR013221">
    <property type="entry name" value="Mur_ligase_cen"/>
</dbReference>
<comment type="pathway">
    <text evidence="2 14">Cell wall biogenesis; peptidoglycan biosynthesis.</text>
</comment>
<dbReference type="Pfam" id="PF01225">
    <property type="entry name" value="Mur_ligase"/>
    <property type="match status" value="1"/>
</dbReference>
<feature type="transmembrane region" description="Helical" evidence="15">
    <location>
        <begin position="12"/>
        <end position="30"/>
    </location>
</feature>
<dbReference type="InterPro" id="IPR036615">
    <property type="entry name" value="Mur_ligase_C_dom_sf"/>
</dbReference>
<dbReference type="GO" id="GO:0051301">
    <property type="term" value="P:cell division"/>
    <property type="evidence" value="ECO:0007669"/>
    <property type="project" value="UniProtKB-KW"/>
</dbReference>
<feature type="domain" description="Mur ligase central" evidence="18">
    <location>
        <begin position="115"/>
        <end position="293"/>
    </location>
</feature>
<evidence type="ECO:0000256" key="5">
    <source>
        <dbReference type="ARBA" id="ARBA00022598"/>
    </source>
</evidence>
<keyword evidence="6 14" id="KW-0132">Cell division</keyword>
<evidence type="ECO:0000313" key="19">
    <source>
        <dbReference type="EMBL" id="OIO17581.1"/>
    </source>
</evidence>
<keyword evidence="15" id="KW-1133">Transmembrane helix</keyword>
<keyword evidence="15" id="KW-0472">Membrane</keyword>
<evidence type="ECO:0000259" key="17">
    <source>
        <dbReference type="Pfam" id="PF02875"/>
    </source>
</evidence>